<comment type="similarity">
    <text evidence="1">Belongs to the NmrA-type oxidoreductase family. Isoflavone reductase subfamily.</text>
</comment>
<gene>
    <name evidence="5" type="primary">ALL12_6</name>
    <name evidence="5" type="ORF">CK203_010633</name>
</gene>
<dbReference type="InterPro" id="IPR045312">
    <property type="entry name" value="PCBER-like"/>
</dbReference>
<evidence type="ECO:0000256" key="3">
    <source>
        <dbReference type="ARBA" id="ARBA00023002"/>
    </source>
</evidence>
<dbReference type="Gene3D" id="3.40.50.720">
    <property type="entry name" value="NAD(P)-binding Rossmann-like Domain"/>
    <property type="match status" value="1"/>
</dbReference>
<dbReference type="InterPro" id="IPR036291">
    <property type="entry name" value="NAD(P)-bd_dom_sf"/>
</dbReference>
<evidence type="ECO:0000256" key="2">
    <source>
        <dbReference type="ARBA" id="ARBA00022857"/>
    </source>
</evidence>
<proteinExistence type="inferred from homology"/>
<feature type="domain" description="NmrA-like" evidence="4">
    <location>
        <begin position="3"/>
        <end position="324"/>
    </location>
</feature>
<evidence type="ECO:0000313" key="6">
    <source>
        <dbReference type="Proteomes" id="UP000288805"/>
    </source>
</evidence>
<dbReference type="GO" id="GO:0016491">
    <property type="term" value="F:oxidoreductase activity"/>
    <property type="evidence" value="ECO:0007669"/>
    <property type="project" value="UniProtKB-KW"/>
</dbReference>
<organism evidence="5 6">
    <name type="scientific">Vitis vinifera</name>
    <name type="common">Grape</name>
    <dbReference type="NCBI Taxonomy" id="29760"/>
    <lineage>
        <taxon>Eukaryota</taxon>
        <taxon>Viridiplantae</taxon>
        <taxon>Streptophyta</taxon>
        <taxon>Embryophyta</taxon>
        <taxon>Tracheophyta</taxon>
        <taxon>Spermatophyta</taxon>
        <taxon>Magnoliopsida</taxon>
        <taxon>eudicotyledons</taxon>
        <taxon>Gunneridae</taxon>
        <taxon>Pentapetalae</taxon>
        <taxon>rosids</taxon>
        <taxon>Vitales</taxon>
        <taxon>Vitaceae</taxon>
        <taxon>Viteae</taxon>
        <taxon>Vitis</taxon>
    </lineage>
</organism>
<keyword evidence="2" id="KW-0521">NADP</keyword>
<name>A0A438JTI7_VITVI</name>
<dbReference type="EMBL" id="QGNW01000028">
    <property type="protein sequence ID" value="RVX12266.1"/>
    <property type="molecule type" value="Genomic_DNA"/>
</dbReference>
<comment type="caution">
    <text evidence="5">The sequence shown here is derived from an EMBL/GenBank/DDBJ whole genome shotgun (WGS) entry which is preliminary data.</text>
</comment>
<evidence type="ECO:0000256" key="1">
    <source>
        <dbReference type="ARBA" id="ARBA00005725"/>
    </source>
</evidence>
<dbReference type="SUPFAM" id="SSF51735">
    <property type="entry name" value="NAD(P)-binding Rossmann-fold domains"/>
    <property type="match status" value="1"/>
</dbReference>
<protein>
    <submittedName>
        <fullName evidence="5">Isoflavone reductase-like protein</fullName>
    </submittedName>
</protein>
<dbReference type="PANTHER" id="PTHR43349:SF35">
    <property type="entry name" value="PHENYLCOUMARAN BENZYLIC ETHER REDUCTASE 1"/>
    <property type="match status" value="1"/>
</dbReference>
<evidence type="ECO:0000313" key="5">
    <source>
        <dbReference type="EMBL" id="RVX12266.1"/>
    </source>
</evidence>
<dbReference type="CDD" id="cd05259">
    <property type="entry name" value="PCBER_SDR_a"/>
    <property type="match status" value="1"/>
</dbReference>
<dbReference type="Gene3D" id="3.90.25.10">
    <property type="entry name" value="UDP-galactose 4-epimerase, domain 1"/>
    <property type="match status" value="1"/>
</dbReference>
<reference evidence="5 6" key="1">
    <citation type="journal article" date="2018" name="PLoS Genet.">
        <title>Population sequencing reveals clonal diversity and ancestral inbreeding in the grapevine cultivar Chardonnay.</title>
        <authorList>
            <person name="Roach M.J."/>
            <person name="Johnson D.L."/>
            <person name="Bohlmann J."/>
            <person name="van Vuuren H.J."/>
            <person name="Jones S.J."/>
            <person name="Pretorius I.S."/>
            <person name="Schmidt S.A."/>
            <person name="Borneman A.R."/>
        </authorList>
    </citation>
    <scope>NUCLEOTIDE SEQUENCE [LARGE SCALE GENOMIC DNA]</scope>
    <source>
        <strain evidence="6">cv. Chardonnay</strain>
        <tissue evidence="5">Leaf</tissue>
    </source>
</reference>
<dbReference type="AlphaFoldDB" id="A0A438JTI7"/>
<sequence>MSEKSKILIIGGTGYIGKFIVAASTKSGHPTFALVRESAVSNPSKSEIIESFKSSGVTLVYGDLYDHESLVKAINLVDVVISTVGRAQLSDQVKIIAAIKEAGNVKRFFPSEFGNDVDRVHAVEPAKTAFEIKAQIRRTIEAEGIPYTYVSSNTFAGFFLPTFSQPGATAPPGIKMWLFETWTTPPHSPFPQLVKPVHPETKPSDTVFNKEDDIGTYTIKAADDPRTLNKILYIRPPQNTYSFNEIVSLWEKKIGKTLEKIYVPEEQVLKNIQEASVPLNVMLAFCHSVFVKGDHTNFEIKTSFGVEASELYPDVKYTTVDEYLNQFV</sequence>
<accession>A0A438JTI7</accession>
<evidence type="ECO:0000259" key="4">
    <source>
        <dbReference type="Pfam" id="PF05368"/>
    </source>
</evidence>
<dbReference type="InterPro" id="IPR050608">
    <property type="entry name" value="NmrA-type/Isoflavone_red_sf"/>
</dbReference>
<dbReference type="Proteomes" id="UP000288805">
    <property type="component" value="Unassembled WGS sequence"/>
</dbReference>
<keyword evidence="3" id="KW-0560">Oxidoreductase</keyword>
<dbReference type="PANTHER" id="PTHR43349">
    <property type="entry name" value="PINORESINOL REDUCTASE-RELATED"/>
    <property type="match status" value="1"/>
</dbReference>
<dbReference type="InterPro" id="IPR008030">
    <property type="entry name" value="NmrA-like"/>
</dbReference>
<dbReference type="Pfam" id="PF05368">
    <property type="entry name" value="NmrA"/>
    <property type="match status" value="1"/>
</dbReference>